<feature type="compositionally biased region" description="Polar residues" evidence="2">
    <location>
        <begin position="1"/>
        <end position="10"/>
    </location>
</feature>
<name>A0A409Y9R8_9AGAR</name>
<comment type="caution">
    <text evidence="3">The sequence shown here is derived from an EMBL/GenBank/DDBJ whole genome shotgun (WGS) entry which is preliminary data.</text>
</comment>
<reference evidence="3 4" key="1">
    <citation type="journal article" date="2018" name="Evol. Lett.">
        <title>Horizontal gene cluster transfer increased hallucinogenic mushroom diversity.</title>
        <authorList>
            <person name="Reynolds H.T."/>
            <person name="Vijayakumar V."/>
            <person name="Gluck-Thaler E."/>
            <person name="Korotkin H.B."/>
            <person name="Matheny P.B."/>
            <person name="Slot J.C."/>
        </authorList>
    </citation>
    <scope>NUCLEOTIDE SEQUENCE [LARGE SCALE GENOMIC DNA]</scope>
    <source>
        <strain evidence="3 4">2629</strain>
    </source>
</reference>
<dbReference type="EMBL" id="NHTK01001348">
    <property type="protein sequence ID" value="PPQ99739.1"/>
    <property type="molecule type" value="Genomic_DNA"/>
</dbReference>
<dbReference type="PANTHER" id="PTHR28055:SF1">
    <property type="entry name" value="ALTERED INHERITANCE OF MITOCHONDRIA PROTEIN 41, MITOCHONDRIAL"/>
    <property type="match status" value="1"/>
</dbReference>
<dbReference type="InterPro" id="IPR019004">
    <property type="entry name" value="YqeY/Aim41"/>
</dbReference>
<comment type="similarity">
    <text evidence="1">Belongs to the AIM41 family.</text>
</comment>
<accession>A0A409Y9R8</accession>
<organism evidence="3 4">
    <name type="scientific">Panaeolus cyanescens</name>
    <dbReference type="NCBI Taxonomy" id="181874"/>
    <lineage>
        <taxon>Eukaryota</taxon>
        <taxon>Fungi</taxon>
        <taxon>Dikarya</taxon>
        <taxon>Basidiomycota</taxon>
        <taxon>Agaricomycotina</taxon>
        <taxon>Agaricomycetes</taxon>
        <taxon>Agaricomycetidae</taxon>
        <taxon>Agaricales</taxon>
        <taxon>Agaricineae</taxon>
        <taxon>Galeropsidaceae</taxon>
        <taxon>Panaeolus</taxon>
    </lineage>
</organism>
<dbReference type="Proteomes" id="UP000284842">
    <property type="component" value="Unassembled WGS sequence"/>
</dbReference>
<dbReference type="Gene3D" id="1.10.1510.10">
    <property type="entry name" value="Uncharacterised protein YqeY/AIM41 PF09424, N-terminal domain"/>
    <property type="match status" value="1"/>
</dbReference>
<dbReference type="GO" id="GO:0016884">
    <property type="term" value="F:carbon-nitrogen ligase activity, with glutamine as amido-N-donor"/>
    <property type="evidence" value="ECO:0007669"/>
    <property type="project" value="UniProtKB-UniRule"/>
</dbReference>
<keyword evidence="4" id="KW-1185">Reference proteome</keyword>
<evidence type="ECO:0000313" key="4">
    <source>
        <dbReference type="Proteomes" id="UP000284842"/>
    </source>
</evidence>
<dbReference type="InParanoid" id="A0A409Y9R8"/>
<sequence length="132" mass="14513">MSRKSQSVLSEVNAADKNSAEPIPSPAIADIIRKAVQKRTEAAAQFIQASRPELAEKENKEAELLSTFLPPLLSEDAIDAHISSILETVPLTDGKKSLGLVLKEFYSRVNKSEVDSNLVKQRVETLVKQRLS</sequence>
<dbReference type="OrthoDB" id="538640at2759"/>
<dbReference type="SUPFAM" id="SSF89095">
    <property type="entry name" value="GatB/YqeY motif"/>
    <property type="match status" value="1"/>
</dbReference>
<dbReference type="STRING" id="181874.A0A409Y9R8"/>
<comment type="subcellular location">
    <subcellularLocation>
        <location evidence="1">Mitochondrion</location>
    </subcellularLocation>
</comment>
<feature type="region of interest" description="Disordered" evidence="2">
    <location>
        <begin position="1"/>
        <end position="23"/>
    </location>
</feature>
<dbReference type="Pfam" id="PF09424">
    <property type="entry name" value="YqeY"/>
    <property type="match status" value="1"/>
</dbReference>
<evidence type="ECO:0000256" key="2">
    <source>
        <dbReference type="SAM" id="MobiDB-lite"/>
    </source>
</evidence>
<dbReference type="GO" id="GO:0005739">
    <property type="term" value="C:mitochondrion"/>
    <property type="evidence" value="ECO:0007669"/>
    <property type="project" value="UniProtKB-SubCell"/>
</dbReference>
<gene>
    <name evidence="1" type="primary">AIM41</name>
    <name evidence="3" type="ORF">CVT24_009722</name>
</gene>
<dbReference type="PANTHER" id="PTHR28055">
    <property type="entry name" value="ALTERED INHERITANCE OF MITOCHONDRIA PROTEIN 41, MITOCHONDRIAL"/>
    <property type="match status" value="1"/>
</dbReference>
<proteinExistence type="inferred from homology"/>
<protein>
    <recommendedName>
        <fullName evidence="1">Altered inheritance of mitochondria protein 41</fullName>
    </recommendedName>
</protein>
<evidence type="ECO:0000256" key="1">
    <source>
        <dbReference type="RuleBase" id="RU365099"/>
    </source>
</evidence>
<keyword evidence="1" id="KW-0496">Mitochondrion</keyword>
<dbReference type="InterPro" id="IPR042184">
    <property type="entry name" value="YqeY/Aim41_N"/>
</dbReference>
<evidence type="ECO:0000313" key="3">
    <source>
        <dbReference type="EMBL" id="PPQ99739.1"/>
    </source>
</evidence>
<dbReference type="InterPro" id="IPR003789">
    <property type="entry name" value="Asn/Gln_tRNA_amidoTrase-B-like"/>
</dbReference>
<dbReference type="AlphaFoldDB" id="A0A409Y9R8"/>